<feature type="transmembrane region" description="Helical" evidence="2">
    <location>
        <begin position="167"/>
        <end position="186"/>
    </location>
</feature>
<proteinExistence type="predicted"/>
<dbReference type="RefSeq" id="WP_267645964.1">
    <property type="nucleotide sequence ID" value="NZ_JANHGR010000001.1"/>
</dbReference>
<sequence length="187" mass="19121">MTSTAASTATEAEACDPGDDDPSLSQSRLYAPEKTLSEGEPGAISGGFQVDATANCAVEVSITMQVPSGMRIEGSSDIMSGGAGLVTAQFTVNPGNIRSIRANVYSENTGDRTVTADIQYWPVGHQDMAKEIDGISMSFDVQEPVTATEAPQGSQSGDSSSGVSTTMLVIGGLSALLLIAVVGLIAK</sequence>
<keyword evidence="2" id="KW-0472">Membrane</keyword>
<reference evidence="3 4" key="1">
    <citation type="journal article" date="2019" name="Int. J. Syst. Evol. Microbiol.">
        <title>The Global Catalogue of Microorganisms (GCM) 10K type strain sequencing project: providing services to taxonomists for standard genome sequencing and annotation.</title>
        <authorList>
            <consortium name="The Broad Institute Genomics Platform"/>
            <consortium name="The Broad Institute Genome Sequencing Center for Infectious Disease"/>
            <person name="Wu L."/>
            <person name="Ma J."/>
        </authorList>
    </citation>
    <scope>NUCLEOTIDE SEQUENCE [LARGE SCALE GENOMIC DNA]</scope>
    <source>
        <strain evidence="3 4">CGMCC 1.12859</strain>
    </source>
</reference>
<evidence type="ECO:0000313" key="4">
    <source>
        <dbReference type="Proteomes" id="UP001597139"/>
    </source>
</evidence>
<protein>
    <recommendedName>
        <fullName evidence="5">PGF-CTERM protein</fullName>
    </recommendedName>
</protein>
<organism evidence="3 4">
    <name type="scientific">Halolamina litorea</name>
    <dbReference type="NCBI Taxonomy" id="1515593"/>
    <lineage>
        <taxon>Archaea</taxon>
        <taxon>Methanobacteriati</taxon>
        <taxon>Methanobacteriota</taxon>
        <taxon>Stenosarchaea group</taxon>
        <taxon>Halobacteria</taxon>
        <taxon>Halobacteriales</taxon>
        <taxon>Haloferacaceae</taxon>
    </lineage>
</organism>
<keyword evidence="4" id="KW-1185">Reference proteome</keyword>
<keyword evidence="2" id="KW-0812">Transmembrane</keyword>
<evidence type="ECO:0000256" key="2">
    <source>
        <dbReference type="SAM" id="Phobius"/>
    </source>
</evidence>
<evidence type="ECO:0000256" key="1">
    <source>
        <dbReference type="SAM" id="MobiDB-lite"/>
    </source>
</evidence>
<feature type="compositionally biased region" description="Acidic residues" evidence="1">
    <location>
        <begin position="13"/>
        <end position="22"/>
    </location>
</feature>
<name>A0ABD6BPZ4_9EURY</name>
<feature type="compositionally biased region" description="Low complexity" evidence="1">
    <location>
        <begin position="1"/>
        <end position="12"/>
    </location>
</feature>
<accession>A0ABD6BPZ4</accession>
<feature type="region of interest" description="Disordered" evidence="1">
    <location>
        <begin position="1"/>
        <end position="30"/>
    </location>
</feature>
<dbReference type="EMBL" id="JBHUCZ010000001">
    <property type="protein sequence ID" value="MFD1566670.1"/>
    <property type="molecule type" value="Genomic_DNA"/>
</dbReference>
<gene>
    <name evidence="3" type="ORF">ACFSAU_04125</name>
</gene>
<evidence type="ECO:0008006" key="5">
    <source>
        <dbReference type="Google" id="ProtNLM"/>
    </source>
</evidence>
<dbReference type="Proteomes" id="UP001597139">
    <property type="component" value="Unassembled WGS sequence"/>
</dbReference>
<evidence type="ECO:0000313" key="3">
    <source>
        <dbReference type="EMBL" id="MFD1566670.1"/>
    </source>
</evidence>
<dbReference type="AlphaFoldDB" id="A0ABD6BPZ4"/>
<comment type="caution">
    <text evidence="3">The sequence shown here is derived from an EMBL/GenBank/DDBJ whole genome shotgun (WGS) entry which is preliminary data.</text>
</comment>
<keyword evidence="2" id="KW-1133">Transmembrane helix</keyword>